<dbReference type="InterPro" id="IPR014284">
    <property type="entry name" value="RNA_pol_sigma-70_dom"/>
</dbReference>
<feature type="domain" description="RNA polymerase sigma factor 70 region 4 type 2" evidence="6">
    <location>
        <begin position="106"/>
        <end position="158"/>
    </location>
</feature>
<reference evidence="7 8" key="1">
    <citation type="submission" date="2017-07" db="EMBL/GenBank/DDBJ databases">
        <title>The genome sequence of Paludifilum halophilum highlights mechanisms for microbial adaptation to high salt environemnts.</title>
        <authorList>
            <person name="Belbahri L."/>
        </authorList>
    </citation>
    <scope>NUCLEOTIDE SEQUENCE [LARGE SCALE GENOMIC DNA]</scope>
    <source>
        <strain evidence="7 8">DSM 102817</strain>
    </source>
</reference>
<dbReference type="AlphaFoldDB" id="A0A235B3E9"/>
<protein>
    <recommendedName>
        <fullName evidence="9">RNA polymerase sigma factor</fullName>
    </recommendedName>
</protein>
<organism evidence="7 8">
    <name type="scientific">Paludifilum halophilum</name>
    <dbReference type="NCBI Taxonomy" id="1642702"/>
    <lineage>
        <taxon>Bacteria</taxon>
        <taxon>Bacillati</taxon>
        <taxon>Bacillota</taxon>
        <taxon>Bacilli</taxon>
        <taxon>Bacillales</taxon>
        <taxon>Thermoactinomycetaceae</taxon>
        <taxon>Paludifilum</taxon>
    </lineage>
</organism>
<evidence type="ECO:0000256" key="1">
    <source>
        <dbReference type="ARBA" id="ARBA00010641"/>
    </source>
</evidence>
<dbReference type="InterPro" id="IPR036388">
    <property type="entry name" value="WH-like_DNA-bd_sf"/>
</dbReference>
<dbReference type="GO" id="GO:0003677">
    <property type="term" value="F:DNA binding"/>
    <property type="evidence" value="ECO:0007669"/>
    <property type="project" value="InterPro"/>
</dbReference>
<accession>A0A235B3E9</accession>
<dbReference type="OrthoDB" id="9785675at2"/>
<keyword evidence="2" id="KW-0805">Transcription regulation</keyword>
<evidence type="ECO:0000256" key="3">
    <source>
        <dbReference type="ARBA" id="ARBA00023082"/>
    </source>
</evidence>
<dbReference type="Proteomes" id="UP000215459">
    <property type="component" value="Unassembled WGS sequence"/>
</dbReference>
<dbReference type="Gene3D" id="1.10.10.10">
    <property type="entry name" value="Winged helix-like DNA-binding domain superfamily/Winged helix DNA-binding domain"/>
    <property type="match status" value="1"/>
</dbReference>
<comment type="similarity">
    <text evidence="1">Belongs to the sigma-70 factor family. ECF subfamily.</text>
</comment>
<keyword evidence="3" id="KW-0731">Sigma factor</keyword>
<keyword evidence="4" id="KW-0804">Transcription</keyword>
<evidence type="ECO:0000256" key="4">
    <source>
        <dbReference type="ARBA" id="ARBA00023163"/>
    </source>
</evidence>
<dbReference type="NCBIfam" id="TIGR02937">
    <property type="entry name" value="sigma70-ECF"/>
    <property type="match status" value="1"/>
</dbReference>
<dbReference type="RefSeq" id="WP_094265399.1">
    <property type="nucleotide sequence ID" value="NZ_NOWF01000009.1"/>
</dbReference>
<sequence length="166" mass="19880">MVQPYRQRVYSLAYQKLNHAQEAEDIVQETILRVYVHLKRYNCRHKFSTWVYRIASNLCIDRIRKKKAVFYLDSPVDTDTRDDWYQRLSISVETPEESLLKRERRTELLRAVGQLPPNYRSVIFLRYMRHLPLSDIGRMLHLPVNTVKTRVHRGREALKHQLAASM</sequence>
<dbReference type="EMBL" id="NOWF01000009">
    <property type="protein sequence ID" value="OYD06836.1"/>
    <property type="molecule type" value="Genomic_DNA"/>
</dbReference>
<dbReference type="CDD" id="cd06171">
    <property type="entry name" value="Sigma70_r4"/>
    <property type="match status" value="1"/>
</dbReference>
<evidence type="ECO:0000259" key="6">
    <source>
        <dbReference type="Pfam" id="PF08281"/>
    </source>
</evidence>
<dbReference type="InterPro" id="IPR013324">
    <property type="entry name" value="RNA_pol_sigma_r3/r4-like"/>
</dbReference>
<dbReference type="Gene3D" id="1.10.1740.10">
    <property type="match status" value="1"/>
</dbReference>
<dbReference type="InterPro" id="IPR039425">
    <property type="entry name" value="RNA_pol_sigma-70-like"/>
</dbReference>
<dbReference type="Pfam" id="PF08281">
    <property type="entry name" value="Sigma70_r4_2"/>
    <property type="match status" value="1"/>
</dbReference>
<evidence type="ECO:0000313" key="8">
    <source>
        <dbReference type="Proteomes" id="UP000215459"/>
    </source>
</evidence>
<dbReference type="InterPro" id="IPR007627">
    <property type="entry name" value="RNA_pol_sigma70_r2"/>
</dbReference>
<dbReference type="SUPFAM" id="SSF88946">
    <property type="entry name" value="Sigma2 domain of RNA polymerase sigma factors"/>
    <property type="match status" value="1"/>
</dbReference>
<proteinExistence type="inferred from homology"/>
<evidence type="ECO:0008006" key="9">
    <source>
        <dbReference type="Google" id="ProtNLM"/>
    </source>
</evidence>
<keyword evidence="8" id="KW-1185">Reference proteome</keyword>
<feature type="domain" description="RNA polymerase sigma-70 region 2" evidence="5">
    <location>
        <begin position="1"/>
        <end position="67"/>
    </location>
</feature>
<comment type="caution">
    <text evidence="7">The sequence shown here is derived from an EMBL/GenBank/DDBJ whole genome shotgun (WGS) entry which is preliminary data.</text>
</comment>
<dbReference type="SUPFAM" id="SSF88659">
    <property type="entry name" value="Sigma3 and sigma4 domains of RNA polymerase sigma factors"/>
    <property type="match status" value="1"/>
</dbReference>
<name>A0A235B3E9_9BACL</name>
<gene>
    <name evidence="7" type="ORF">CHM34_14910</name>
</gene>
<dbReference type="GO" id="GO:0016987">
    <property type="term" value="F:sigma factor activity"/>
    <property type="evidence" value="ECO:0007669"/>
    <property type="project" value="UniProtKB-KW"/>
</dbReference>
<dbReference type="PANTHER" id="PTHR43133:SF51">
    <property type="entry name" value="RNA POLYMERASE SIGMA FACTOR"/>
    <property type="match status" value="1"/>
</dbReference>
<evidence type="ECO:0000313" key="7">
    <source>
        <dbReference type="EMBL" id="OYD06836.1"/>
    </source>
</evidence>
<dbReference type="GO" id="GO:0006352">
    <property type="term" value="P:DNA-templated transcription initiation"/>
    <property type="evidence" value="ECO:0007669"/>
    <property type="project" value="InterPro"/>
</dbReference>
<dbReference type="Pfam" id="PF04542">
    <property type="entry name" value="Sigma70_r2"/>
    <property type="match status" value="1"/>
</dbReference>
<evidence type="ECO:0000256" key="2">
    <source>
        <dbReference type="ARBA" id="ARBA00023015"/>
    </source>
</evidence>
<dbReference type="InterPro" id="IPR013249">
    <property type="entry name" value="RNA_pol_sigma70_r4_t2"/>
</dbReference>
<dbReference type="InterPro" id="IPR013325">
    <property type="entry name" value="RNA_pol_sigma_r2"/>
</dbReference>
<dbReference type="PANTHER" id="PTHR43133">
    <property type="entry name" value="RNA POLYMERASE ECF-TYPE SIGMA FACTO"/>
    <property type="match status" value="1"/>
</dbReference>
<evidence type="ECO:0000259" key="5">
    <source>
        <dbReference type="Pfam" id="PF04542"/>
    </source>
</evidence>